<dbReference type="AlphaFoldDB" id="A0A6J4UQT4"/>
<dbReference type="EMBL" id="CADCWH010000231">
    <property type="protein sequence ID" value="CAA9558138.1"/>
    <property type="molecule type" value="Genomic_DNA"/>
</dbReference>
<keyword evidence="3" id="KW-0812">Transmembrane</keyword>
<dbReference type="InterPro" id="IPR013538">
    <property type="entry name" value="ASHA1/2-like_C"/>
</dbReference>
<dbReference type="GO" id="GO:0004364">
    <property type="term" value="F:glutathione transferase activity"/>
    <property type="evidence" value="ECO:0007669"/>
    <property type="project" value="UniProtKB-EC"/>
</dbReference>
<evidence type="ECO:0000313" key="3">
    <source>
        <dbReference type="EMBL" id="CAA9558138.1"/>
    </source>
</evidence>
<keyword evidence="3" id="KW-0472">Membrane</keyword>
<dbReference type="InterPro" id="IPR023393">
    <property type="entry name" value="START-like_dom_sf"/>
</dbReference>
<keyword evidence="3" id="KW-0808">Transferase</keyword>
<evidence type="ECO:0000256" key="1">
    <source>
        <dbReference type="ARBA" id="ARBA00006817"/>
    </source>
</evidence>
<protein>
    <submittedName>
        <fullName evidence="3">Probable glutathione S-transferase-related transmembrane protein</fullName>
        <ecNumber evidence="3">2.5.1.18</ecNumber>
    </submittedName>
</protein>
<gene>
    <name evidence="3" type="ORF">AVDCRST_MAG70-1449</name>
</gene>
<organism evidence="3">
    <name type="scientific">uncultured Thermomicrobiales bacterium</name>
    <dbReference type="NCBI Taxonomy" id="1645740"/>
    <lineage>
        <taxon>Bacteria</taxon>
        <taxon>Pseudomonadati</taxon>
        <taxon>Thermomicrobiota</taxon>
        <taxon>Thermomicrobia</taxon>
        <taxon>Thermomicrobiales</taxon>
        <taxon>environmental samples</taxon>
    </lineage>
</organism>
<proteinExistence type="inferred from homology"/>
<evidence type="ECO:0000259" key="2">
    <source>
        <dbReference type="Pfam" id="PF08327"/>
    </source>
</evidence>
<sequence>MAKTTITADPGVPTIVITREFEAPRDLLFRAHSDPDLLVRWLGPRDLTMAIDHFDPRHGGTWRYTHRDAAGNEYGFHGVFHGTPSVDGILQTWEYEGMPGHASLEKATFEERDGWTTLRQVAVYQSVADRDGMIASGMERGVNDSMDRLDELVAEMVPVAHRAG</sequence>
<dbReference type="Pfam" id="PF08327">
    <property type="entry name" value="AHSA1"/>
    <property type="match status" value="1"/>
</dbReference>
<feature type="domain" description="Activator of Hsp90 ATPase homologue 1/2-like C-terminal" evidence="2">
    <location>
        <begin position="23"/>
        <end position="153"/>
    </location>
</feature>
<reference evidence="3" key="1">
    <citation type="submission" date="2020-02" db="EMBL/GenBank/DDBJ databases">
        <authorList>
            <person name="Meier V. D."/>
        </authorList>
    </citation>
    <scope>NUCLEOTIDE SEQUENCE</scope>
    <source>
        <strain evidence="3">AVDCRST_MAG70</strain>
    </source>
</reference>
<accession>A0A6J4UQT4</accession>
<dbReference type="SUPFAM" id="SSF55961">
    <property type="entry name" value="Bet v1-like"/>
    <property type="match status" value="1"/>
</dbReference>
<dbReference type="EC" id="2.5.1.18" evidence="3"/>
<comment type="similarity">
    <text evidence="1">Belongs to the AHA1 family.</text>
</comment>
<dbReference type="CDD" id="cd07826">
    <property type="entry name" value="SRPBCC_CalC_Aha1-like_9"/>
    <property type="match status" value="1"/>
</dbReference>
<dbReference type="Gene3D" id="3.30.530.20">
    <property type="match status" value="1"/>
</dbReference>
<name>A0A6J4UQT4_9BACT</name>